<dbReference type="InterPro" id="IPR014001">
    <property type="entry name" value="Helicase_ATP-bd"/>
</dbReference>
<gene>
    <name evidence="6" type="ORF">B0H65DRAFT_433382</name>
</gene>
<evidence type="ECO:0000259" key="4">
    <source>
        <dbReference type="PROSITE" id="PS51192"/>
    </source>
</evidence>
<dbReference type="GeneID" id="87862220"/>
<evidence type="ECO:0000256" key="3">
    <source>
        <dbReference type="ARBA" id="ARBA00022840"/>
    </source>
</evidence>
<dbReference type="Gene3D" id="3.40.50.300">
    <property type="entry name" value="P-loop containing nucleotide triphosphate hydrolases"/>
    <property type="match status" value="1"/>
</dbReference>
<dbReference type="RefSeq" id="XP_062678773.1">
    <property type="nucleotide sequence ID" value="XM_062825066.1"/>
</dbReference>
<reference evidence="6" key="2">
    <citation type="submission" date="2023-06" db="EMBL/GenBank/DDBJ databases">
        <authorList>
            <consortium name="Lawrence Berkeley National Laboratory"/>
            <person name="Haridas S."/>
            <person name="Hensen N."/>
            <person name="Bonometti L."/>
            <person name="Westerberg I."/>
            <person name="Brannstrom I.O."/>
            <person name="Guillou S."/>
            <person name="Cros-Aarteil S."/>
            <person name="Calhoun S."/>
            <person name="Kuo A."/>
            <person name="Mondo S."/>
            <person name="Pangilinan J."/>
            <person name="Riley R."/>
            <person name="Labutti K."/>
            <person name="Andreopoulos B."/>
            <person name="Lipzen A."/>
            <person name="Chen C."/>
            <person name="Yanf M."/>
            <person name="Daum C."/>
            <person name="Ng V."/>
            <person name="Clum A."/>
            <person name="Steindorff A."/>
            <person name="Ohm R."/>
            <person name="Martin F."/>
            <person name="Silar P."/>
            <person name="Natvig D."/>
            <person name="Lalanne C."/>
            <person name="Gautier V."/>
            <person name="Ament-Velasquez S.L."/>
            <person name="Kruys A."/>
            <person name="Hutchinson M.I."/>
            <person name="Powell A.J."/>
            <person name="Barry K."/>
            <person name="Miller A.N."/>
            <person name="Grigoriev I.V."/>
            <person name="Debuchy R."/>
            <person name="Gladieux P."/>
            <person name="Thoren M.H."/>
            <person name="Johannesson H."/>
        </authorList>
    </citation>
    <scope>NUCLEOTIDE SEQUENCE</scope>
    <source>
        <strain evidence="6">CBS 560.94</strain>
    </source>
</reference>
<dbReference type="GO" id="GO:0008094">
    <property type="term" value="F:ATP-dependent activity, acting on DNA"/>
    <property type="evidence" value="ECO:0007669"/>
    <property type="project" value="TreeGrafter"/>
</dbReference>
<dbReference type="SUPFAM" id="SSF52540">
    <property type="entry name" value="P-loop containing nucleoside triphosphate hydrolases"/>
    <property type="match status" value="2"/>
</dbReference>
<dbReference type="PANTHER" id="PTHR45626">
    <property type="entry name" value="TRANSCRIPTION TERMINATION FACTOR 2-RELATED"/>
    <property type="match status" value="1"/>
</dbReference>
<evidence type="ECO:0000313" key="7">
    <source>
        <dbReference type="Proteomes" id="UP001278500"/>
    </source>
</evidence>
<organism evidence="6 7">
    <name type="scientific">Neurospora tetraspora</name>
    <dbReference type="NCBI Taxonomy" id="94610"/>
    <lineage>
        <taxon>Eukaryota</taxon>
        <taxon>Fungi</taxon>
        <taxon>Dikarya</taxon>
        <taxon>Ascomycota</taxon>
        <taxon>Pezizomycotina</taxon>
        <taxon>Sordariomycetes</taxon>
        <taxon>Sordariomycetidae</taxon>
        <taxon>Sordariales</taxon>
        <taxon>Sordariaceae</taxon>
        <taxon>Neurospora</taxon>
    </lineage>
</organism>
<dbReference type="CDD" id="cd18008">
    <property type="entry name" value="DEXDc_SHPRH-like"/>
    <property type="match status" value="1"/>
</dbReference>
<dbReference type="PROSITE" id="PS51194">
    <property type="entry name" value="HELICASE_CTER"/>
    <property type="match status" value="1"/>
</dbReference>
<dbReference type="InterPro" id="IPR027417">
    <property type="entry name" value="P-loop_NTPase"/>
</dbReference>
<dbReference type="EMBL" id="JAUEPP010000007">
    <property type="protein sequence ID" value="KAK3339413.1"/>
    <property type="molecule type" value="Genomic_DNA"/>
</dbReference>
<accession>A0AAE0J9G3</accession>
<evidence type="ECO:0000256" key="1">
    <source>
        <dbReference type="ARBA" id="ARBA00022741"/>
    </source>
</evidence>
<evidence type="ECO:0000313" key="6">
    <source>
        <dbReference type="EMBL" id="KAK3339413.1"/>
    </source>
</evidence>
<dbReference type="Pfam" id="PF00271">
    <property type="entry name" value="Helicase_C"/>
    <property type="match status" value="1"/>
</dbReference>
<dbReference type="GO" id="GO:0006281">
    <property type="term" value="P:DNA repair"/>
    <property type="evidence" value="ECO:0007669"/>
    <property type="project" value="TreeGrafter"/>
</dbReference>
<keyword evidence="3" id="KW-0067">ATP-binding</keyword>
<dbReference type="PANTHER" id="PTHR45626:SF22">
    <property type="entry name" value="DNA REPAIR PROTEIN RAD5"/>
    <property type="match status" value="1"/>
</dbReference>
<dbReference type="AlphaFoldDB" id="A0AAE0J9G3"/>
<protein>
    <submittedName>
        <fullName evidence="6">SNF2 family N-terminal domain-containing protein</fullName>
    </submittedName>
</protein>
<dbReference type="InterPro" id="IPR050628">
    <property type="entry name" value="SNF2_RAD54_helicase_TF"/>
</dbReference>
<dbReference type="GO" id="GO:0005634">
    <property type="term" value="C:nucleus"/>
    <property type="evidence" value="ECO:0007669"/>
    <property type="project" value="TreeGrafter"/>
</dbReference>
<evidence type="ECO:0000256" key="2">
    <source>
        <dbReference type="ARBA" id="ARBA00022801"/>
    </source>
</evidence>
<keyword evidence="2" id="KW-0378">Hydrolase</keyword>
<dbReference type="Proteomes" id="UP001278500">
    <property type="component" value="Unassembled WGS sequence"/>
</dbReference>
<dbReference type="InterPro" id="IPR000330">
    <property type="entry name" value="SNF2_N"/>
</dbReference>
<dbReference type="InterPro" id="IPR038718">
    <property type="entry name" value="SNF2-like_sf"/>
</dbReference>
<dbReference type="GO" id="GO:0005524">
    <property type="term" value="F:ATP binding"/>
    <property type="evidence" value="ECO:0007669"/>
    <property type="project" value="UniProtKB-KW"/>
</dbReference>
<name>A0AAE0J9G3_9PEZI</name>
<dbReference type="PROSITE" id="PS51192">
    <property type="entry name" value="HELICASE_ATP_BIND_1"/>
    <property type="match status" value="1"/>
</dbReference>
<feature type="domain" description="Helicase ATP-binding" evidence="4">
    <location>
        <begin position="17"/>
        <end position="196"/>
    </location>
</feature>
<dbReference type="GO" id="GO:0016787">
    <property type="term" value="F:hydrolase activity"/>
    <property type="evidence" value="ECO:0007669"/>
    <property type="project" value="UniProtKB-KW"/>
</dbReference>
<keyword evidence="1" id="KW-0547">Nucleotide-binding</keyword>
<comment type="caution">
    <text evidence="6">The sequence shown here is derived from an EMBL/GenBank/DDBJ whole genome shotgun (WGS) entry which is preliminary data.</text>
</comment>
<keyword evidence="7" id="KW-1185">Reference proteome</keyword>
<dbReference type="SMART" id="SM00490">
    <property type="entry name" value="HELICc"/>
    <property type="match status" value="1"/>
</dbReference>
<dbReference type="CDD" id="cd18793">
    <property type="entry name" value="SF2_C_SNF"/>
    <property type="match status" value="1"/>
</dbReference>
<reference evidence="6" key="1">
    <citation type="journal article" date="2023" name="Mol. Phylogenet. Evol.">
        <title>Genome-scale phylogeny and comparative genomics of the fungal order Sordariales.</title>
        <authorList>
            <person name="Hensen N."/>
            <person name="Bonometti L."/>
            <person name="Westerberg I."/>
            <person name="Brannstrom I.O."/>
            <person name="Guillou S."/>
            <person name="Cros-Aarteil S."/>
            <person name="Calhoun S."/>
            <person name="Haridas S."/>
            <person name="Kuo A."/>
            <person name="Mondo S."/>
            <person name="Pangilinan J."/>
            <person name="Riley R."/>
            <person name="LaButti K."/>
            <person name="Andreopoulos B."/>
            <person name="Lipzen A."/>
            <person name="Chen C."/>
            <person name="Yan M."/>
            <person name="Daum C."/>
            <person name="Ng V."/>
            <person name="Clum A."/>
            <person name="Steindorff A."/>
            <person name="Ohm R.A."/>
            <person name="Martin F."/>
            <person name="Silar P."/>
            <person name="Natvig D.O."/>
            <person name="Lalanne C."/>
            <person name="Gautier V."/>
            <person name="Ament-Velasquez S.L."/>
            <person name="Kruys A."/>
            <person name="Hutchinson M.I."/>
            <person name="Powell A.J."/>
            <person name="Barry K."/>
            <person name="Miller A.N."/>
            <person name="Grigoriev I.V."/>
            <person name="Debuchy R."/>
            <person name="Gladieux P."/>
            <person name="Hiltunen Thoren M."/>
            <person name="Johannesson H."/>
        </authorList>
    </citation>
    <scope>NUCLEOTIDE SEQUENCE</scope>
    <source>
        <strain evidence="6">CBS 560.94</strain>
    </source>
</reference>
<dbReference type="Pfam" id="PF00176">
    <property type="entry name" value="SNF2-rel_dom"/>
    <property type="match status" value="1"/>
</dbReference>
<dbReference type="InterPro" id="IPR049730">
    <property type="entry name" value="SNF2/RAD54-like_C"/>
</dbReference>
<evidence type="ECO:0000259" key="5">
    <source>
        <dbReference type="PROSITE" id="PS51194"/>
    </source>
</evidence>
<dbReference type="Gene3D" id="3.40.50.10810">
    <property type="entry name" value="Tandem AAA-ATPase domain"/>
    <property type="match status" value="1"/>
</dbReference>
<proteinExistence type="predicted"/>
<dbReference type="InterPro" id="IPR001650">
    <property type="entry name" value="Helicase_C-like"/>
</dbReference>
<dbReference type="SMART" id="SM00487">
    <property type="entry name" value="DEXDc"/>
    <property type="match status" value="1"/>
</dbReference>
<feature type="domain" description="Helicase C-terminal" evidence="5">
    <location>
        <begin position="402"/>
        <end position="561"/>
    </location>
</feature>
<sequence length="561" mass="62155">MLDRENESLSDNGSLYDTDSSSNYGGLIADVMGMGKTLSTLVTILHTLGSARDFADFTFSQAAQETPTRATLVVVPSRQLIDNWQLEIERHMCGALHVTVFHGEQKPREYKPLMDTDLVLTTYSTLAADYKKSDLLHKLEWYRVVLDEAHEIRNSSTHYFRVASTLNTSRRWCLTGTPIQNKLEDLSSLAEFLRLPLEISDKEENNKKTYSAKNTFRKHVLEPLSSGGMCDSQPLRTYLRRYCLRRTDKCLDLPSSTATTIYLALSDQEQKLYDAILSRAKWALDDIVSGNDKGALKLYNVLFTATLKMRMMCNHGTLSPLWASTGSLTPQNGDISASCERCSSLDEGCDDIQFCPDCRRPLRANSPSVSGSSPNPTCLLGDGIVDTIDLHSSLQTDLFSTKLKAVGKQVLEAGAGTKHLIFSQWIPTLYGLVHIFRDAGVSTLLLHGKTSISERTSLIKIFQEDPQASVLIMSVGTGAVGLNLTAASHVHVVEPHWNPSVEAQAIARAIRMGQTKNVIVTRYIMKGTVEENIVALQTKKQTLAKLTFDTGNGVNENLEIR</sequence>